<dbReference type="AlphaFoldDB" id="G3IEQ6"/>
<accession>G3IEQ6</accession>
<dbReference type="InParanoid" id="G3IEQ6"/>
<evidence type="ECO:0000313" key="3">
    <source>
        <dbReference type="Proteomes" id="UP000001075"/>
    </source>
</evidence>
<proteinExistence type="predicted"/>
<name>G3IEQ6_CRIGR</name>
<organism evidence="2 3">
    <name type="scientific">Cricetulus griseus</name>
    <name type="common">Chinese hamster</name>
    <name type="synonym">Cricetulus barabensis griseus</name>
    <dbReference type="NCBI Taxonomy" id="10029"/>
    <lineage>
        <taxon>Eukaryota</taxon>
        <taxon>Metazoa</taxon>
        <taxon>Chordata</taxon>
        <taxon>Craniata</taxon>
        <taxon>Vertebrata</taxon>
        <taxon>Euteleostomi</taxon>
        <taxon>Mammalia</taxon>
        <taxon>Eutheria</taxon>
        <taxon>Euarchontoglires</taxon>
        <taxon>Glires</taxon>
        <taxon>Rodentia</taxon>
        <taxon>Myomorpha</taxon>
        <taxon>Muroidea</taxon>
        <taxon>Cricetidae</taxon>
        <taxon>Cricetinae</taxon>
        <taxon>Cricetulus</taxon>
    </lineage>
</organism>
<reference evidence="2" key="1">
    <citation type="submission" date="2011-08" db="EMBL/GenBank/DDBJ databases">
        <title>The genomic sequence of the Chinese hamster ovary CHO-K1 cell line.</title>
        <authorList>
            <person name="Xu X."/>
            <person name="Nagarajan H."/>
            <person name="Lewis N.E."/>
            <person name="Pan S."/>
            <person name="Cai Z."/>
            <person name="Liu X."/>
            <person name="Chen W."/>
            <person name="Xie M."/>
            <person name="Wang W."/>
            <person name="Hammond S."/>
            <person name="Andersen M.R."/>
            <person name="Neff N."/>
            <person name="Passarelli B."/>
            <person name="Koh W."/>
            <person name="Fan C.H."/>
            <person name="Wang J."/>
            <person name="Gui Y."/>
            <person name="Lee K.H."/>
            <person name="Betenbaugh M.J."/>
            <person name="Quake S.R."/>
            <person name="Famili I."/>
            <person name="Palsson B.O."/>
            <person name="Wang J."/>
        </authorList>
    </citation>
    <scope>NUCLEOTIDE SEQUENCE</scope>
</reference>
<evidence type="ECO:0000256" key="1">
    <source>
        <dbReference type="SAM" id="MobiDB-lite"/>
    </source>
</evidence>
<feature type="region of interest" description="Disordered" evidence="1">
    <location>
        <begin position="1"/>
        <end position="25"/>
    </location>
</feature>
<sequence length="88" mass="9551">MDCPSGGCEQQSVAPTFSHPSSSRNKVAQLPLALTQCAKKSILGELSAVAGERGNVHPPRSSSSRSRQAHCFLRYNIVKPTQKKTRFP</sequence>
<protein>
    <submittedName>
        <fullName evidence="2">Uncharacterized protein</fullName>
    </submittedName>
</protein>
<feature type="compositionally biased region" description="Polar residues" evidence="1">
    <location>
        <begin position="8"/>
        <end position="25"/>
    </location>
</feature>
<dbReference type="EMBL" id="JH002250">
    <property type="protein sequence ID" value="EGW03562.1"/>
    <property type="molecule type" value="Genomic_DNA"/>
</dbReference>
<gene>
    <name evidence="2" type="ORF">I79_022208</name>
</gene>
<evidence type="ECO:0000313" key="2">
    <source>
        <dbReference type="EMBL" id="EGW03562.1"/>
    </source>
</evidence>
<dbReference type="Proteomes" id="UP000001075">
    <property type="component" value="Unassembled WGS sequence"/>
</dbReference>